<organism evidence="1 2">
    <name type="scientific">Ladona fulva</name>
    <name type="common">Scarce chaser dragonfly</name>
    <name type="synonym">Libellula fulva</name>
    <dbReference type="NCBI Taxonomy" id="123851"/>
    <lineage>
        <taxon>Eukaryota</taxon>
        <taxon>Metazoa</taxon>
        <taxon>Ecdysozoa</taxon>
        <taxon>Arthropoda</taxon>
        <taxon>Hexapoda</taxon>
        <taxon>Insecta</taxon>
        <taxon>Pterygota</taxon>
        <taxon>Palaeoptera</taxon>
        <taxon>Odonata</taxon>
        <taxon>Epiprocta</taxon>
        <taxon>Anisoptera</taxon>
        <taxon>Libelluloidea</taxon>
        <taxon>Libellulidae</taxon>
        <taxon>Ladona</taxon>
    </lineage>
</organism>
<dbReference type="OrthoDB" id="6434464at2759"/>
<comment type="caution">
    <text evidence="1">The sequence shown here is derived from an EMBL/GenBank/DDBJ whole genome shotgun (WGS) entry which is preliminary data.</text>
</comment>
<accession>A0A8K0K0G2</accession>
<proteinExistence type="predicted"/>
<dbReference type="Proteomes" id="UP000792457">
    <property type="component" value="Unassembled WGS sequence"/>
</dbReference>
<keyword evidence="2" id="KW-1185">Reference proteome</keyword>
<protein>
    <submittedName>
        <fullName evidence="1">Uncharacterized protein</fullName>
    </submittedName>
</protein>
<reference evidence="1" key="1">
    <citation type="submission" date="2013-04" db="EMBL/GenBank/DDBJ databases">
        <authorList>
            <person name="Qu J."/>
            <person name="Murali S.C."/>
            <person name="Bandaranaike D."/>
            <person name="Bellair M."/>
            <person name="Blankenburg K."/>
            <person name="Chao H."/>
            <person name="Dinh H."/>
            <person name="Doddapaneni H."/>
            <person name="Downs B."/>
            <person name="Dugan-Rocha S."/>
            <person name="Elkadiri S."/>
            <person name="Gnanaolivu R.D."/>
            <person name="Hernandez B."/>
            <person name="Javaid M."/>
            <person name="Jayaseelan J.C."/>
            <person name="Lee S."/>
            <person name="Li M."/>
            <person name="Ming W."/>
            <person name="Munidasa M."/>
            <person name="Muniz J."/>
            <person name="Nguyen L."/>
            <person name="Ongeri F."/>
            <person name="Osuji N."/>
            <person name="Pu L.-L."/>
            <person name="Puazo M."/>
            <person name="Qu C."/>
            <person name="Quiroz J."/>
            <person name="Raj R."/>
            <person name="Weissenberger G."/>
            <person name="Xin Y."/>
            <person name="Zou X."/>
            <person name="Han Y."/>
            <person name="Richards S."/>
            <person name="Worley K."/>
            <person name="Muzny D."/>
            <person name="Gibbs R."/>
        </authorList>
    </citation>
    <scope>NUCLEOTIDE SEQUENCE</scope>
    <source>
        <strain evidence="1">Sampled in the wild</strain>
    </source>
</reference>
<evidence type="ECO:0000313" key="2">
    <source>
        <dbReference type="Proteomes" id="UP000792457"/>
    </source>
</evidence>
<reference evidence="1" key="2">
    <citation type="submission" date="2017-10" db="EMBL/GenBank/DDBJ databases">
        <title>Ladona fulva Genome sequencing and assembly.</title>
        <authorList>
            <person name="Murali S."/>
            <person name="Richards S."/>
            <person name="Bandaranaike D."/>
            <person name="Bellair M."/>
            <person name="Blankenburg K."/>
            <person name="Chao H."/>
            <person name="Dinh H."/>
            <person name="Doddapaneni H."/>
            <person name="Dugan-Rocha S."/>
            <person name="Elkadiri S."/>
            <person name="Gnanaolivu R."/>
            <person name="Hernandez B."/>
            <person name="Skinner E."/>
            <person name="Javaid M."/>
            <person name="Lee S."/>
            <person name="Li M."/>
            <person name="Ming W."/>
            <person name="Munidasa M."/>
            <person name="Muniz J."/>
            <person name="Nguyen L."/>
            <person name="Hughes D."/>
            <person name="Osuji N."/>
            <person name="Pu L.-L."/>
            <person name="Puazo M."/>
            <person name="Qu C."/>
            <person name="Quiroz J."/>
            <person name="Raj R."/>
            <person name="Weissenberger G."/>
            <person name="Xin Y."/>
            <person name="Zou X."/>
            <person name="Han Y."/>
            <person name="Worley K."/>
            <person name="Muzny D."/>
            <person name="Gibbs R."/>
        </authorList>
    </citation>
    <scope>NUCLEOTIDE SEQUENCE</scope>
    <source>
        <strain evidence="1">Sampled in the wild</strain>
    </source>
</reference>
<evidence type="ECO:0000313" key="1">
    <source>
        <dbReference type="EMBL" id="KAG8225611.1"/>
    </source>
</evidence>
<sequence length="147" mass="16739">MEENFYYQSSESSSLFTQVCEATQRLRKKINLGWRWSTVLGELQITIGDKEKEVKVPPGSIPVLERTLKNAARGAYLRSLLKKPDQGKVHLASSSSPSSNHFVDRGRYMRFCDWRFVYQAQLDVLPLNASPLLARGRKALPAVRIWG</sequence>
<dbReference type="EMBL" id="KZ308244">
    <property type="protein sequence ID" value="KAG8225611.1"/>
    <property type="molecule type" value="Genomic_DNA"/>
</dbReference>
<name>A0A8K0K0G2_LADFU</name>
<gene>
    <name evidence="1" type="ORF">J437_LFUL004180</name>
</gene>
<dbReference type="AlphaFoldDB" id="A0A8K0K0G2"/>